<sequence length="158" mass="17991">LKFNRSRSDLCLYTKSESAGLTFVIVWVDDIIVIGSNLNLVNQFKNSIKAKFKVKDHLQLKYFLGIEFQFTEGSVRMSQNEYCKSILERFSMTNCNPQDTPCVSNVFDELRSHINSPLLENPTPLQGSSGLTTIFTAGNKTRHKLHNKCPRQTDVQTN</sequence>
<protein>
    <recommendedName>
        <fullName evidence="1">Reverse transcriptase Ty1/copia-type domain-containing protein</fullName>
    </recommendedName>
</protein>
<reference evidence="2 3" key="1">
    <citation type="submission" date="2024-05" db="EMBL/GenBank/DDBJ databases">
        <authorList>
            <person name="Wallberg A."/>
        </authorList>
    </citation>
    <scope>NUCLEOTIDE SEQUENCE [LARGE SCALE GENOMIC DNA]</scope>
</reference>
<dbReference type="EMBL" id="CAXKWB010021180">
    <property type="protein sequence ID" value="CAL4123029.1"/>
    <property type="molecule type" value="Genomic_DNA"/>
</dbReference>
<dbReference type="InterPro" id="IPR013103">
    <property type="entry name" value="RVT_2"/>
</dbReference>
<gene>
    <name evidence="2" type="ORF">MNOR_LOCUS23726</name>
</gene>
<evidence type="ECO:0000313" key="2">
    <source>
        <dbReference type="EMBL" id="CAL4123029.1"/>
    </source>
</evidence>
<evidence type="ECO:0000313" key="3">
    <source>
        <dbReference type="Proteomes" id="UP001497623"/>
    </source>
</evidence>
<feature type="non-terminal residue" evidence="2">
    <location>
        <position position="1"/>
    </location>
</feature>
<name>A0AAV2RGB5_MEGNR</name>
<accession>A0AAV2RGB5</accession>
<organism evidence="2 3">
    <name type="scientific">Meganyctiphanes norvegica</name>
    <name type="common">Northern krill</name>
    <name type="synonym">Thysanopoda norvegica</name>
    <dbReference type="NCBI Taxonomy" id="48144"/>
    <lineage>
        <taxon>Eukaryota</taxon>
        <taxon>Metazoa</taxon>
        <taxon>Ecdysozoa</taxon>
        <taxon>Arthropoda</taxon>
        <taxon>Crustacea</taxon>
        <taxon>Multicrustacea</taxon>
        <taxon>Malacostraca</taxon>
        <taxon>Eumalacostraca</taxon>
        <taxon>Eucarida</taxon>
        <taxon>Euphausiacea</taxon>
        <taxon>Euphausiidae</taxon>
        <taxon>Meganyctiphanes</taxon>
    </lineage>
</organism>
<feature type="domain" description="Reverse transcriptase Ty1/copia-type" evidence="1">
    <location>
        <begin position="1"/>
        <end position="103"/>
    </location>
</feature>
<dbReference type="Proteomes" id="UP001497623">
    <property type="component" value="Unassembled WGS sequence"/>
</dbReference>
<comment type="caution">
    <text evidence="2">The sequence shown here is derived from an EMBL/GenBank/DDBJ whole genome shotgun (WGS) entry which is preliminary data.</text>
</comment>
<keyword evidence="3" id="KW-1185">Reference proteome</keyword>
<dbReference type="AlphaFoldDB" id="A0AAV2RGB5"/>
<proteinExistence type="predicted"/>
<evidence type="ECO:0000259" key="1">
    <source>
        <dbReference type="Pfam" id="PF07727"/>
    </source>
</evidence>
<dbReference type="Pfam" id="PF07727">
    <property type="entry name" value="RVT_2"/>
    <property type="match status" value="1"/>
</dbReference>